<dbReference type="SUPFAM" id="SSF55811">
    <property type="entry name" value="Nudix"/>
    <property type="match status" value="1"/>
</dbReference>
<comment type="similarity">
    <text evidence="3">Belongs to the Nudix hydrolase family.</text>
</comment>
<feature type="domain" description="Nudix hydrolase" evidence="4">
    <location>
        <begin position="2"/>
        <end position="136"/>
    </location>
</feature>
<dbReference type="EMBL" id="MGAG01000035">
    <property type="protein sequence ID" value="OGK39875.1"/>
    <property type="molecule type" value="Genomic_DNA"/>
</dbReference>
<dbReference type="PROSITE" id="PS51462">
    <property type="entry name" value="NUDIX"/>
    <property type="match status" value="1"/>
</dbReference>
<dbReference type="GO" id="GO:0016787">
    <property type="term" value="F:hydrolase activity"/>
    <property type="evidence" value="ECO:0007669"/>
    <property type="project" value="UniProtKB-KW"/>
</dbReference>
<proteinExistence type="inferred from homology"/>
<evidence type="ECO:0000256" key="2">
    <source>
        <dbReference type="ARBA" id="ARBA00022801"/>
    </source>
</evidence>
<comment type="caution">
    <text evidence="5">The sequence shown here is derived from an EMBL/GenBank/DDBJ whole genome shotgun (WGS) entry which is preliminary data.</text>
</comment>
<dbReference type="PROSITE" id="PS00893">
    <property type="entry name" value="NUDIX_BOX"/>
    <property type="match status" value="1"/>
</dbReference>
<dbReference type="Pfam" id="PF00293">
    <property type="entry name" value="NUDIX"/>
    <property type="match status" value="1"/>
</dbReference>
<evidence type="ECO:0000313" key="5">
    <source>
        <dbReference type="EMBL" id="OGK39875.1"/>
    </source>
</evidence>
<keyword evidence="2 3" id="KW-0378">Hydrolase</keyword>
<dbReference type="PANTHER" id="PTHR43046">
    <property type="entry name" value="GDP-MANNOSE MANNOSYL HYDROLASE"/>
    <property type="match status" value="1"/>
</dbReference>
<reference evidence="5 6" key="1">
    <citation type="journal article" date="2016" name="Nat. Commun.">
        <title>Thousands of microbial genomes shed light on interconnected biogeochemical processes in an aquifer system.</title>
        <authorList>
            <person name="Anantharaman K."/>
            <person name="Brown C.T."/>
            <person name="Hug L.A."/>
            <person name="Sharon I."/>
            <person name="Castelle C.J."/>
            <person name="Probst A.J."/>
            <person name="Thomas B.C."/>
            <person name="Singh A."/>
            <person name="Wilkins M.J."/>
            <person name="Karaoz U."/>
            <person name="Brodie E.L."/>
            <person name="Williams K.H."/>
            <person name="Hubbard S.S."/>
            <person name="Banfield J.F."/>
        </authorList>
    </citation>
    <scope>NUCLEOTIDE SEQUENCE [LARGE SCALE GENOMIC DNA]</scope>
</reference>
<dbReference type="PANTHER" id="PTHR43046:SF14">
    <property type="entry name" value="MUTT_NUDIX FAMILY PROTEIN"/>
    <property type="match status" value="1"/>
</dbReference>
<dbReference type="InterPro" id="IPR020476">
    <property type="entry name" value="Nudix_hydrolase"/>
</dbReference>
<dbReference type="InterPro" id="IPR020084">
    <property type="entry name" value="NUDIX_hydrolase_CS"/>
</dbReference>
<dbReference type="PRINTS" id="PR00502">
    <property type="entry name" value="NUDIXFAMILY"/>
</dbReference>
<gene>
    <name evidence="5" type="ORF">A2954_05495</name>
</gene>
<dbReference type="Proteomes" id="UP000177698">
    <property type="component" value="Unassembled WGS sequence"/>
</dbReference>
<evidence type="ECO:0000259" key="4">
    <source>
        <dbReference type="PROSITE" id="PS51462"/>
    </source>
</evidence>
<evidence type="ECO:0000256" key="3">
    <source>
        <dbReference type="RuleBase" id="RU003476"/>
    </source>
</evidence>
<dbReference type="InterPro" id="IPR015797">
    <property type="entry name" value="NUDIX_hydrolase-like_dom_sf"/>
</dbReference>
<organism evidence="5 6">
    <name type="scientific">Candidatus Roizmanbacteria bacterium RIFCSPLOWO2_01_FULL_37_12</name>
    <dbReference type="NCBI Taxonomy" id="1802056"/>
    <lineage>
        <taxon>Bacteria</taxon>
        <taxon>Candidatus Roizmaniibacteriota</taxon>
    </lineage>
</organism>
<name>A0A1F7I931_9BACT</name>
<evidence type="ECO:0000313" key="6">
    <source>
        <dbReference type="Proteomes" id="UP000177698"/>
    </source>
</evidence>
<comment type="cofactor">
    <cofactor evidence="1">
        <name>Mg(2+)</name>
        <dbReference type="ChEBI" id="CHEBI:18420"/>
    </cofactor>
</comment>
<dbReference type="AlphaFoldDB" id="A0A1F7I931"/>
<dbReference type="InterPro" id="IPR000086">
    <property type="entry name" value="NUDIX_hydrolase_dom"/>
</dbReference>
<sequence>MKDITPFVVGLIKSRNKYLLTKRNEIDRDDPKDFLGKWQLPGGGINFAESLETAVKREIKEEVGLDIKVVSFVPYIINSVRKYWHGIGVVILCKLDSSKQKVVLNEEANDYGWFTYEEVMNLDVLPGVINAINASRINYFNILIQ</sequence>
<protein>
    <recommendedName>
        <fullName evidence="4">Nudix hydrolase domain-containing protein</fullName>
    </recommendedName>
</protein>
<dbReference type="Gene3D" id="3.90.79.10">
    <property type="entry name" value="Nucleoside Triphosphate Pyrophosphohydrolase"/>
    <property type="match status" value="1"/>
</dbReference>
<accession>A0A1F7I931</accession>
<evidence type="ECO:0000256" key="1">
    <source>
        <dbReference type="ARBA" id="ARBA00001946"/>
    </source>
</evidence>